<dbReference type="OrthoDB" id="293868at2759"/>
<reference evidence="4 5" key="1">
    <citation type="submission" date="2016-09" db="EMBL/GenBank/DDBJ databases">
        <title>Extensive genetic diversity and differential bi-allelic expression allows diatom success in the polar Southern Ocean.</title>
        <authorList>
            <consortium name="DOE Joint Genome Institute"/>
            <person name="Mock T."/>
            <person name="Otillar R.P."/>
            <person name="Strauss J."/>
            <person name="Dupont C."/>
            <person name="Frickenhaus S."/>
            <person name="Maumus F."/>
            <person name="Mcmullan M."/>
            <person name="Sanges R."/>
            <person name="Schmutz J."/>
            <person name="Toseland A."/>
            <person name="Valas R."/>
            <person name="Veluchamy A."/>
            <person name="Ward B.J."/>
            <person name="Allen A."/>
            <person name="Barry K."/>
            <person name="Falciatore A."/>
            <person name="Ferrante M."/>
            <person name="Fortunato A.E."/>
            <person name="Gloeckner G."/>
            <person name="Gruber A."/>
            <person name="Hipkin R."/>
            <person name="Janech M."/>
            <person name="Kroth P."/>
            <person name="Leese F."/>
            <person name="Lindquist E."/>
            <person name="Lyon B.R."/>
            <person name="Martin J."/>
            <person name="Mayer C."/>
            <person name="Parker M."/>
            <person name="Quesneville H."/>
            <person name="Raymond J."/>
            <person name="Uhlig C."/>
            <person name="Valentin K.U."/>
            <person name="Worden A.Z."/>
            <person name="Armbrust E.V."/>
            <person name="Bowler C."/>
            <person name="Green B."/>
            <person name="Moulton V."/>
            <person name="Van Oosterhout C."/>
            <person name="Grigoriev I."/>
        </authorList>
    </citation>
    <scope>NUCLEOTIDE SEQUENCE [LARGE SCALE GENOMIC DNA]</scope>
    <source>
        <strain evidence="4 5">CCMP1102</strain>
    </source>
</reference>
<dbReference type="KEGG" id="fcy:FRACYDRAFT_260404"/>
<dbReference type="Proteomes" id="UP000095751">
    <property type="component" value="Unassembled WGS sequence"/>
</dbReference>
<dbReference type="InterPro" id="IPR018247">
    <property type="entry name" value="EF_Hand_1_Ca_BS"/>
</dbReference>
<dbReference type="GO" id="GO:0005509">
    <property type="term" value="F:calcium ion binding"/>
    <property type="evidence" value="ECO:0007669"/>
    <property type="project" value="InterPro"/>
</dbReference>
<organism evidence="4 5">
    <name type="scientific">Fragilariopsis cylindrus CCMP1102</name>
    <dbReference type="NCBI Taxonomy" id="635003"/>
    <lineage>
        <taxon>Eukaryota</taxon>
        <taxon>Sar</taxon>
        <taxon>Stramenopiles</taxon>
        <taxon>Ochrophyta</taxon>
        <taxon>Bacillariophyta</taxon>
        <taxon>Bacillariophyceae</taxon>
        <taxon>Bacillariophycidae</taxon>
        <taxon>Bacillariales</taxon>
        <taxon>Bacillariaceae</taxon>
        <taxon>Fragilariopsis</taxon>
    </lineage>
</organism>
<dbReference type="InterPro" id="IPR011992">
    <property type="entry name" value="EF-hand-dom_pair"/>
</dbReference>
<name>A0A1E7FKY8_9STRA</name>
<dbReference type="EMBL" id="KV784356">
    <property type="protein sequence ID" value="OEU18463.1"/>
    <property type="molecule type" value="Genomic_DNA"/>
</dbReference>
<evidence type="ECO:0000313" key="4">
    <source>
        <dbReference type="EMBL" id="OEU18463.1"/>
    </source>
</evidence>
<sequence>MRQFYLVNIVGVVTVVVLALLSVSSSITNTVSAQDAGYDNNDYGGDYGDYQDYGQDEQDDLYYEYAEKKGDAAAMPGGPGGGAGAMKLVATGITAWVLGAKFHVGRATKELKRKHKSEQKKLYSQYYNDVYKLGDQNSLLQEQIEDLTELVQKTESKAELEALQRDYDEFKQPDLDSDDRISRAEFSMYVKDYLSNYPGLTEKDYPKFEDFDHDGNGFVSFEEYSTQMAVQAEQAELEELYNNGSGNSAAKAQAYSDLARGAGGTRF</sequence>
<feature type="signal peptide" evidence="2">
    <location>
        <begin position="1"/>
        <end position="33"/>
    </location>
</feature>
<evidence type="ECO:0000256" key="2">
    <source>
        <dbReference type="SAM" id="SignalP"/>
    </source>
</evidence>
<feature type="domain" description="EF-hand" evidence="3">
    <location>
        <begin position="208"/>
        <end position="234"/>
    </location>
</feature>
<accession>A0A1E7FKY8</accession>
<evidence type="ECO:0000259" key="3">
    <source>
        <dbReference type="PROSITE" id="PS50222"/>
    </source>
</evidence>
<dbReference type="Gene3D" id="1.10.238.10">
    <property type="entry name" value="EF-hand"/>
    <property type="match status" value="1"/>
</dbReference>
<dbReference type="AlphaFoldDB" id="A0A1E7FKY8"/>
<gene>
    <name evidence="4" type="ORF">FRACYDRAFT_260404</name>
</gene>
<evidence type="ECO:0000256" key="1">
    <source>
        <dbReference type="ARBA" id="ARBA00022837"/>
    </source>
</evidence>
<dbReference type="InterPro" id="IPR002048">
    <property type="entry name" value="EF_hand_dom"/>
</dbReference>
<dbReference type="InParanoid" id="A0A1E7FKY8"/>
<dbReference type="SUPFAM" id="SSF47473">
    <property type="entry name" value="EF-hand"/>
    <property type="match status" value="1"/>
</dbReference>
<keyword evidence="1" id="KW-0106">Calcium</keyword>
<evidence type="ECO:0000313" key="5">
    <source>
        <dbReference type="Proteomes" id="UP000095751"/>
    </source>
</evidence>
<dbReference type="PROSITE" id="PS00018">
    <property type="entry name" value="EF_HAND_1"/>
    <property type="match status" value="2"/>
</dbReference>
<keyword evidence="2" id="KW-0732">Signal</keyword>
<feature type="chain" id="PRO_5009193302" description="EF-hand domain-containing protein" evidence="2">
    <location>
        <begin position="34"/>
        <end position="267"/>
    </location>
</feature>
<proteinExistence type="predicted"/>
<protein>
    <recommendedName>
        <fullName evidence="3">EF-hand domain-containing protein</fullName>
    </recommendedName>
</protein>
<dbReference type="PROSITE" id="PS50222">
    <property type="entry name" value="EF_HAND_2"/>
    <property type="match status" value="1"/>
</dbReference>
<keyword evidence="5" id="KW-1185">Reference proteome</keyword>